<organism evidence="1 2">
    <name type="scientific">Sinanodonta woodiana</name>
    <name type="common">Chinese pond mussel</name>
    <name type="synonym">Anodonta woodiana</name>
    <dbReference type="NCBI Taxonomy" id="1069815"/>
    <lineage>
        <taxon>Eukaryota</taxon>
        <taxon>Metazoa</taxon>
        <taxon>Spiralia</taxon>
        <taxon>Lophotrochozoa</taxon>
        <taxon>Mollusca</taxon>
        <taxon>Bivalvia</taxon>
        <taxon>Autobranchia</taxon>
        <taxon>Heteroconchia</taxon>
        <taxon>Palaeoheterodonta</taxon>
        <taxon>Unionida</taxon>
        <taxon>Unionoidea</taxon>
        <taxon>Unionidae</taxon>
        <taxon>Unioninae</taxon>
        <taxon>Sinanodonta</taxon>
    </lineage>
</organism>
<evidence type="ECO:0000313" key="2">
    <source>
        <dbReference type="Proteomes" id="UP001634394"/>
    </source>
</evidence>
<accession>A0ABD3VJ75</accession>
<dbReference type="AlphaFoldDB" id="A0ABD3VJ75"/>
<dbReference type="Proteomes" id="UP001634394">
    <property type="component" value="Unassembled WGS sequence"/>
</dbReference>
<evidence type="ECO:0000313" key="1">
    <source>
        <dbReference type="EMBL" id="KAL3861639.1"/>
    </source>
</evidence>
<name>A0ABD3VJ75_SINWO</name>
<keyword evidence="2" id="KW-1185">Reference proteome</keyword>
<proteinExistence type="predicted"/>
<sequence length="56" mass="5899">CCVLIIAATADAETVWLRDVTTRLQTDEGEDTGSTLVLTSLTSCLSISNAVHKTSS</sequence>
<feature type="non-terminal residue" evidence="1">
    <location>
        <position position="1"/>
    </location>
</feature>
<gene>
    <name evidence="1" type="ORF">ACJMK2_007664</name>
</gene>
<comment type="caution">
    <text evidence="1">The sequence shown here is derived from an EMBL/GenBank/DDBJ whole genome shotgun (WGS) entry which is preliminary data.</text>
</comment>
<dbReference type="EMBL" id="JBJQND010000011">
    <property type="protein sequence ID" value="KAL3861639.1"/>
    <property type="molecule type" value="Genomic_DNA"/>
</dbReference>
<protein>
    <submittedName>
        <fullName evidence="1">Uncharacterized protein</fullName>
    </submittedName>
</protein>
<reference evidence="1 2" key="1">
    <citation type="submission" date="2024-11" db="EMBL/GenBank/DDBJ databases">
        <title>Chromosome-level genome assembly of the freshwater bivalve Anodonta woodiana.</title>
        <authorList>
            <person name="Chen X."/>
        </authorList>
    </citation>
    <scope>NUCLEOTIDE SEQUENCE [LARGE SCALE GENOMIC DNA]</scope>
    <source>
        <strain evidence="1">MN2024</strain>
        <tissue evidence="1">Gills</tissue>
    </source>
</reference>